<dbReference type="InterPro" id="IPR036393">
    <property type="entry name" value="AceGlu_kinase-like_sf"/>
</dbReference>
<feature type="binding site" evidence="11">
    <location>
        <position position="140"/>
    </location>
    <ligand>
        <name>ATP</name>
        <dbReference type="ChEBI" id="CHEBI:30616"/>
    </ligand>
</feature>
<dbReference type="CDD" id="cd04253">
    <property type="entry name" value="AAK_UMPK-PyrH-Pf"/>
    <property type="match status" value="1"/>
</dbReference>
<dbReference type="PANTHER" id="PTHR42833:SF4">
    <property type="entry name" value="URIDYLATE KINASE PUMPKIN, CHLOROPLASTIC"/>
    <property type="match status" value="1"/>
</dbReference>
<keyword evidence="14" id="KW-1185">Reference proteome</keyword>
<comment type="subcellular location">
    <subcellularLocation>
        <location evidence="1 11">Cytoplasm</location>
    </subcellularLocation>
</comment>
<accession>A0A1F2P4Q9</accession>
<comment type="catalytic activity">
    <reaction evidence="10 11">
        <text>UMP + ATP = UDP + ADP</text>
        <dbReference type="Rhea" id="RHEA:24400"/>
        <dbReference type="ChEBI" id="CHEBI:30616"/>
        <dbReference type="ChEBI" id="CHEBI:57865"/>
        <dbReference type="ChEBI" id="CHEBI:58223"/>
        <dbReference type="ChEBI" id="CHEBI:456216"/>
        <dbReference type="EC" id="2.7.4.22"/>
    </reaction>
</comment>
<evidence type="ECO:0000259" key="12">
    <source>
        <dbReference type="Pfam" id="PF00696"/>
    </source>
</evidence>
<feature type="domain" description="Aspartate/glutamate/uridylate kinase" evidence="12">
    <location>
        <begin position="3"/>
        <end position="203"/>
    </location>
</feature>
<dbReference type="STRING" id="1839936.SBU_000685"/>
<feature type="binding site" evidence="11">
    <location>
        <begin position="114"/>
        <end position="120"/>
    </location>
    <ligand>
        <name>UMP</name>
        <dbReference type="ChEBI" id="CHEBI:57865"/>
    </ligand>
</feature>
<feature type="binding site" evidence="11">
    <location>
        <position position="46"/>
    </location>
    <ligand>
        <name>ATP</name>
        <dbReference type="ChEBI" id="CHEBI:30616"/>
    </ligand>
</feature>
<evidence type="ECO:0000256" key="10">
    <source>
        <dbReference type="ARBA" id="ARBA00047767"/>
    </source>
</evidence>
<evidence type="ECO:0000313" key="13">
    <source>
        <dbReference type="EMBL" id="OFV66143.1"/>
    </source>
</evidence>
<dbReference type="Proteomes" id="UP000185779">
    <property type="component" value="Unassembled WGS sequence"/>
</dbReference>
<evidence type="ECO:0000256" key="11">
    <source>
        <dbReference type="HAMAP-Rule" id="MF_01220"/>
    </source>
</evidence>
<dbReference type="PIRSF" id="PIRSF005650">
    <property type="entry name" value="Uridylate_kin"/>
    <property type="match status" value="1"/>
</dbReference>
<comment type="similarity">
    <text evidence="3 11">Belongs to the UMP kinase family.</text>
</comment>
<feature type="binding site" evidence="11">
    <location>
        <position position="45"/>
    </location>
    <ligand>
        <name>UMP</name>
        <dbReference type="ChEBI" id="CHEBI:57865"/>
    </ligand>
</feature>
<evidence type="ECO:0000256" key="7">
    <source>
        <dbReference type="ARBA" id="ARBA00022777"/>
    </source>
</evidence>
<evidence type="ECO:0000256" key="3">
    <source>
        <dbReference type="ARBA" id="ARBA00007614"/>
    </source>
</evidence>
<proteinExistence type="inferred from homology"/>
<reference evidence="13" key="1">
    <citation type="submission" date="2016-05" db="EMBL/GenBank/DDBJ databases">
        <title>Microbial consortia oxidize butane by reversing methanogenesis.</title>
        <authorList>
            <person name="Laso-Perez R."/>
            <person name="Richter M."/>
            <person name="Wegener G."/>
            <person name="Musat F."/>
        </authorList>
    </citation>
    <scope>NUCLEOTIDE SEQUENCE [LARGE SCALE GENOMIC DNA]</scope>
    <source>
        <strain evidence="13">BOX1</strain>
    </source>
</reference>
<feature type="binding site" evidence="11">
    <location>
        <position position="50"/>
    </location>
    <ligand>
        <name>ATP</name>
        <dbReference type="ChEBI" id="CHEBI:30616"/>
    </ligand>
</feature>
<evidence type="ECO:0000256" key="9">
    <source>
        <dbReference type="ARBA" id="ARBA00022975"/>
    </source>
</evidence>
<feature type="binding site" evidence="11">
    <location>
        <position position="149"/>
    </location>
    <ligand>
        <name>ATP</name>
        <dbReference type="ChEBI" id="CHEBI:30616"/>
    </ligand>
</feature>
<comment type="activity regulation">
    <text evidence="11">Inhibited by UTP.</text>
</comment>
<dbReference type="PATRIC" id="fig|1839936.3.peg.695"/>
<dbReference type="GO" id="GO:0005737">
    <property type="term" value="C:cytoplasm"/>
    <property type="evidence" value="ECO:0007669"/>
    <property type="project" value="UniProtKB-SubCell"/>
</dbReference>
<keyword evidence="9 11" id="KW-0665">Pyrimidine biosynthesis</keyword>
<keyword evidence="6 11" id="KW-0547">Nucleotide-binding</keyword>
<evidence type="ECO:0000256" key="2">
    <source>
        <dbReference type="ARBA" id="ARBA00004791"/>
    </source>
</evidence>
<evidence type="ECO:0000256" key="6">
    <source>
        <dbReference type="ARBA" id="ARBA00022741"/>
    </source>
</evidence>
<comment type="pathway">
    <text evidence="2 11">Pyrimidine metabolism; CTP biosynthesis via de novo pathway; UDP from UMP (UMPK route): step 1/1.</text>
</comment>
<gene>
    <name evidence="11" type="primary">pyrH</name>
    <name evidence="13" type="ORF">SBU_000685</name>
</gene>
<keyword evidence="4 11" id="KW-0963">Cytoplasm</keyword>
<dbReference type="AlphaFoldDB" id="A0A1F2P4Q9"/>
<dbReference type="GO" id="GO:0006225">
    <property type="term" value="P:UDP biosynthetic process"/>
    <property type="evidence" value="ECO:0007669"/>
    <property type="project" value="TreeGrafter"/>
</dbReference>
<dbReference type="Pfam" id="PF00696">
    <property type="entry name" value="AA_kinase"/>
    <property type="match status" value="1"/>
</dbReference>
<dbReference type="HAMAP" id="MF_01220_A">
    <property type="entry name" value="PyrH_A"/>
    <property type="match status" value="1"/>
</dbReference>
<keyword evidence="5 11" id="KW-0808">Transferase</keyword>
<organism evidence="13 14">
    <name type="scientific">Candidatus Syntropharchaeum butanivorans</name>
    <dbReference type="NCBI Taxonomy" id="1839936"/>
    <lineage>
        <taxon>Archaea</taxon>
        <taxon>Methanobacteriati</taxon>
        <taxon>Methanobacteriota</taxon>
        <taxon>Stenosarchaea group</taxon>
        <taxon>Methanomicrobia</taxon>
        <taxon>Methanosarcinales</taxon>
        <taxon>ANME-2 cluster</taxon>
        <taxon>Candidatus Syntropharchaeum</taxon>
    </lineage>
</organism>
<evidence type="ECO:0000256" key="5">
    <source>
        <dbReference type="ARBA" id="ARBA00022679"/>
    </source>
</evidence>
<dbReference type="InterPro" id="IPR001048">
    <property type="entry name" value="Asp/Glu/Uridylate_kinase"/>
</dbReference>
<feature type="binding site" evidence="11">
    <location>
        <position position="67"/>
    </location>
    <ligand>
        <name>UMP</name>
        <dbReference type="ChEBI" id="CHEBI:57865"/>
    </ligand>
</feature>
<comment type="caution">
    <text evidence="11">Lacks conserved residue(s) required for the propagation of feature annotation.</text>
</comment>
<dbReference type="UniPathway" id="UPA00159">
    <property type="reaction ID" value="UER00275"/>
</dbReference>
<sequence>MWMRVVVSIGGSVLIEEMNPDRIKSYASVLREAAVSNEIFVVVGGGETARRYINVGRALGANEAICDRIGIDITRLNAYLLILALGDAAYPEVVRNYQDAPLAGGSGIVVMGGVSPGYTTDAVSAILAEYIGADLLINATSVDGVYSSDPKLDPASRRYERITAKELVEIVIGTRLDAGSTSVIDPVGAKVIERSGIRTIVLDGRNPLNILKAIKGEKIGTEIVSESV</sequence>
<dbReference type="GO" id="GO:0005524">
    <property type="term" value="F:ATP binding"/>
    <property type="evidence" value="ECO:0007669"/>
    <property type="project" value="UniProtKB-KW"/>
</dbReference>
<dbReference type="SUPFAM" id="SSF53633">
    <property type="entry name" value="Carbamate kinase-like"/>
    <property type="match status" value="1"/>
</dbReference>
<feature type="binding site" evidence="11">
    <location>
        <position position="146"/>
    </location>
    <ligand>
        <name>ATP</name>
        <dbReference type="ChEBI" id="CHEBI:30616"/>
    </ligand>
</feature>
<evidence type="ECO:0000256" key="1">
    <source>
        <dbReference type="ARBA" id="ARBA00004496"/>
    </source>
</evidence>
<dbReference type="NCBIfam" id="TIGR02076">
    <property type="entry name" value="pyrH_arch"/>
    <property type="match status" value="1"/>
</dbReference>
<dbReference type="InterPro" id="IPR011817">
    <property type="entry name" value="Uridylate_kinase"/>
</dbReference>
<feature type="binding site" evidence="11">
    <location>
        <begin position="11"/>
        <end position="12"/>
    </location>
    <ligand>
        <name>ATP</name>
        <dbReference type="ChEBI" id="CHEBI:30616"/>
    </ligand>
</feature>
<keyword evidence="8 11" id="KW-0067">ATP-binding</keyword>
<dbReference type="InterPro" id="IPR011818">
    <property type="entry name" value="Uridylate_kinase_arch/spir"/>
</dbReference>
<protein>
    <recommendedName>
        <fullName evidence="11">Uridylate kinase</fullName>
        <shortName evidence="11">UK</shortName>
        <ecNumber evidence="11">2.7.4.22</ecNumber>
    </recommendedName>
    <alternativeName>
        <fullName evidence="11">Uridine monophosphate kinase</fullName>
        <shortName evidence="11">UMP kinase</shortName>
        <shortName evidence="11">UMPK</shortName>
    </alternativeName>
</protein>
<name>A0A1F2P4Q9_9EURY</name>
<dbReference type="PANTHER" id="PTHR42833">
    <property type="entry name" value="URIDYLATE KINASE"/>
    <property type="match status" value="1"/>
</dbReference>
<comment type="subunit">
    <text evidence="11">Homohexamer.</text>
</comment>
<dbReference type="GO" id="GO:0044210">
    <property type="term" value="P:'de novo' CTP biosynthetic process"/>
    <property type="evidence" value="ECO:0007669"/>
    <property type="project" value="UniProtKB-UniRule"/>
</dbReference>
<dbReference type="EMBL" id="LYOR01000003">
    <property type="protein sequence ID" value="OFV66143.1"/>
    <property type="molecule type" value="Genomic_DNA"/>
</dbReference>
<keyword evidence="7 11" id="KW-0418">Kinase</keyword>
<comment type="function">
    <text evidence="11">Catalyzes the reversible phosphorylation of UMP to UDP.</text>
</comment>
<dbReference type="EC" id="2.7.4.22" evidence="11"/>
<dbReference type="Gene3D" id="3.40.1160.10">
    <property type="entry name" value="Acetylglutamate kinase-like"/>
    <property type="match status" value="1"/>
</dbReference>
<evidence type="ECO:0000313" key="14">
    <source>
        <dbReference type="Proteomes" id="UP000185779"/>
    </source>
</evidence>
<evidence type="ECO:0000256" key="8">
    <source>
        <dbReference type="ARBA" id="ARBA00022840"/>
    </source>
</evidence>
<dbReference type="GO" id="GO:0033862">
    <property type="term" value="F:UMP kinase activity"/>
    <property type="evidence" value="ECO:0007669"/>
    <property type="project" value="UniProtKB-EC"/>
</dbReference>
<evidence type="ECO:0000256" key="4">
    <source>
        <dbReference type="ARBA" id="ARBA00022490"/>
    </source>
</evidence>
<comment type="caution">
    <text evidence="13">The sequence shown here is derived from an EMBL/GenBank/DDBJ whole genome shotgun (WGS) entry which is preliminary data.</text>
</comment>